<dbReference type="AlphaFoldDB" id="A0A1G6ATT6"/>
<organism evidence="2 3">
    <name type="scientific">Pseudidiomarina indica</name>
    <dbReference type="NCBI Taxonomy" id="1159017"/>
    <lineage>
        <taxon>Bacteria</taxon>
        <taxon>Pseudomonadati</taxon>
        <taxon>Pseudomonadota</taxon>
        <taxon>Gammaproteobacteria</taxon>
        <taxon>Alteromonadales</taxon>
        <taxon>Idiomarinaceae</taxon>
        <taxon>Pseudidiomarina</taxon>
    </lineage>
</organism>
<dbReference type="Proteomes" id="UP000199626">
    <property type="component" value="Unassembled WGS sequence"/>
</dbReference>
<reference evidence="3" key="1">
    <citation type="submission" date="2016-10" db="EMBL/GenBank/DDBJ databases">
        <authorList>
            <person name="Varghese N."/>
            <person name="Submissions S."/>
        </authorList>
    </citation>
    <scope>NUCLEOTIDE SEQUENCE [LARGE SCALE GENOMIC DNA]</scope>
    <source>
        <strain evidence="3">CGMCC 1.10824</strain>
    </source>
</reference>
<gene>
    <name evidence="2" type="ORF">SAMN02927930_00461</name>
</gene>
<dbReference type="RefSeq" id="WP_092591354.1">
    <property type="nucleotide sequence ID" value="NZ_FMXN01000002.1"/>
</dbReference>
<evidence type="ECO:0000256" key="1">
    <source>
        <dbReference type="SAM" id="SignalP"/>
    </source>
</evidence>
<name>A0A1G6ATT6_9GAMM</name>
<proteinExistence type="predicted"/>
<accession>A0A1G6ATT6</accession>
<evidence type="ECO:0000313" key="3">
    <source>
        <dbReference type="Proteomes" id="UP000199626"/>
    </source>
</evidence>
<dbReference type="EMBL" id="FMXN01000002">
    <property type="protein sequence ID" value="SDB11752.1"/>
    <property type="molecule type" value="Genomic_DNA"/>
</dbReference>
<keyword evidence="3" id="KW-1185">Reference proteome</keyword>
<protein>
    <submittedName>
        <fullName evidence="2">Uncharacterized protein</fullName>
    </submittedName>
</protein>
<sequence length="154" mass="17303">MKVMIAALCFLMIGTVSAKPSIFQHDIPLPAMQFLSSGMPNNAPALYMWNEQGDPISFYDLEGIREAFSEPQAIPEMSLTKQQYQGFTFLETYLSDKGVWQQGQKIAVLHVIDPQLSSCPPCQEAEEILVNFFQKNAAESTTEYVLIKTLMTNE</sequence>
<dbReference type="STRING" id="1159017.SAMN02927930_00461"/>
<evidence type="ECO:0000313" key="2">
    <source>
        <dbReference type="EMBL" id="SDB11752.1"/>
    </source>
</evidence>
<keyword evidence="1" id="KW-0732">Signal</keyword>
<feature type="signal peptide" evidence="1">
    <location>
        <begin position="1"/>
        <end position="18"/>
    </location>
</feature>
<feature type="chain" id="PRO_5011706476" evidence="1">
    <location>
        <begin position="19"/>
        <end position="154"/>
    </location>
</feature>